<comment type="subcellular location">
    <subcellularLocation>
        <location evidence="1">Cell membrane</location>
        <topology evidence="1">Multi-pass membrane protein</topology>
    </subcellularLocation>
    <subcellularLocation>
        <location evidence="6">Membrane</location>
        <topology evidence="6">Multi-pass membrane protein</topology>
    </subcellularLocation>
</comment>
<dbReference type="Proteomes" id="UP001204142">
    <property type="component" value="Unassembled WGS sequence"/>
</dbReference>
<reference evidence="9 10" key="1">
    <citation type="submission" date="2022-07" db="EMBL/GenBank/DDBJ databases">
        <authorList>
            <person name="Xamxidin M."/>
            <person name="Wu M."/>
        </authorList>
    </citation>
    <scope>NUCLEOTIDE SEQUENCE [LARGE SCALE GENOMIC DNA]</scope>
    <source>
        <strain evidence="9 10">NBRC 111650</strain>
    </source>
</reference>
<accession>A0ABT1WGJ2</accession>
<sequence length="228" mass="24912">MLAPHRPYSLFLQWLLITSITLFASAVTWNMGLFQWVVLTDNTRICAITIAVFAAGIALAGWRSWYLSQQANYFHRLQQGQGRFVPGQSFCFDYVVSHNPVGVASEGGLLAEIMAERARGTHQVGWFLCSLMLKLGLLGTIVGFVIMLGSLEGLEKLDINDIKTLMKQMTQGMGVAMNTTLVGLVTSMVLGIQFLLLDRFADHLIADTVAFAHRAPSVALAESTSATA</sequence>
<dbReference type="EMBL" id="JANIGO010000003">
    <property type="protein sequence ID" value="MCQ8896640.1"/>
    <property type="molecule type" value="Genomic_DNA"/>
</dbReference>
<proteinExistence type="inferred from homology"/>
<evidence type="ECO:0000259" key="8">
    <source>
        <dbReference type="Pfam" id="PF01618"/>
    </source>
</evidence>
<keyword evidence="3 7" id="KW-0812">Transmembrane</keyword>
<name>A0ABT1WGJ2_9BURK</name>
<evidence type="ECO:0000256" key="4">
    <source>
        <dbReference type="ARBA" id="ARBA00022989"/>
    </source>
</evidence>
<feature type="transmembrane region" description="Helical" evidence="7">
    <location>
        <begin position="12"/>
        <end position="33"/>
    </location>
</feature>
<evidence type="ECO:0000256" key="3">
    <source>
        <dbReference type="ARBA" id="ARBA00022692"/>
    </source>
</evidence>
<keyword evidence="6" id="KW-0813">Transport</keyword>
<keyword evidence="4 7" id="KW-1133">Transmembrane helix</keyword>
<feature type="transmembrane region" description="Helical" evidence="7">
    <location>
        <begin position="172"/>
        <end position="196"/>
    </location>
</feature>
<keyword evidence="5 7" id="KW-0472">Membrane</keyword>
<comment type="similarity">
    <text evidence="6">Belongs to the exbB/tolQ family.</text>
</comment>
<dbReference type="InterPro" id="IPR002898">
    <property type="entry name" value="MotA_ExbB_proton_chnl"/>
</dbReference>
<keyword evidence="10" id="KW-1185">Reference proteome</keyword>
<evidence type="ECO:0000256" key="5">
    <source>
        <dbReference type="ARBA" id="ARBA00023136"/>
    </source>
</evidence>
<feature type="transmembrane region" description="Helical" evidence="7">
    <location>
        <begin position="45"/>
        <end position="65"/>
    </location>
</feature>
<evidence type="ECO:0000256" key="7">
    <source>
        <dbReference type="SAM" id="Phobius"/>
    </source>
</evidence>
<evidence type="ECO:0000313" key="9">
    <source>
        <dbReference type="EMBL" id="MCQ8896640.1"/>
    </source>
</evidence>
<dbReference type="Pfam" id="PF01618">
    <property type="entry name" value="MotA_ExbB"/>
    <property type="match status" value="1"/>
</dbReference>
<keyword evidence="6" id="KW-0653">Protein transport</keyword>
<evidence type="ECO:0000256" key="2">
    <source>
        <dbReference type="ARBA" id="ARBA00022475"/>
    </source>
</evidence>
<evidence type="ECO:0000256" key="6">
    <source>
        <dbReference type="RuleBase" id="RU004057"/>
    </source>
</evidence>
<evidence type="ECO:0000313" key="10">
    <source>
        <dbReference type="Proteomes" id="UP001204142"/>
    </source>
</evidence>
<organism evidence="9 10">
    <name type="scientific">Limnobacter humi</name>
    <dbReference type="NCBI Taxonomy" id="1778671"/>
    <lineage>
        <taxon>Bacteria</taxon>
        <taxon>Pseudomonadati</taxon>
        <taxon>Pseudomonadota</taxon>
        <taxon>Betaproteobacteria</taxon>
        <taxon>Burkholderiales</taxon>
        <taxon>Burkholderiaceae</taxon>
        <taxon>Limnobacter</taxon>
    </lineage>
</organism>
<evidence type="ECO:0000256" key="1">
    <source>
        <dbReference type="ARBA" id="ARBA00004651"/>
    </source>
</evidence>
<comment type="caution">
    <text evidence="9">The sequence shown here is derived from an EMBL/GenBank/DDBJ whole genome shotgun (WGS) entry which is preliminary data.</text>
</comment>
<keyword evidence="2" id="KW-1003">Cell membrane</keyword>
<protein>
    <submittedName>
        <fullName evidence="9">MotA/TolQ/ExbB proton channel family protein</fullName>
    </submittedName>
</protein>
<gene>
    <name evidence="9" type="ORF">NQT62_09370</name>
</gene>
<dbReference type="RefSeq" id="WP_256764457.1">
    <property type="nucleotide sequence ID" value="NZ_JANIGO010000003.1"/>
</dbReference>
<feature type="domain" description="MotA/TolQ/ExbB proton channel" evidence="8">
    <location>
        <begin position="135"/>
        <end position="206"/>
    </location>
</feature>
<feature type="transmembrane region" description="Helical" evidence="7">
    <location>
        <begin position="124"/>
        <end position="151"/>
    </location>
</feature>